<dbReference type="Proteomes" id="UP000011511">
    <property type="component" value="Unassembled WGS sequence"/>
</dbReference>
<accession>L9ZBA4</accession>
<evidence type="ECO:0000313" key="3">
    <source>
        <dbReference type="Proteomes" id="UP000011511"/>
    </source>
</evidence>
<keyword evidence="1" id="KW-1133">Transmembrane helix</keyword>
<dbReference type="EMBL" id="AOIK01000043">
    <property type="protein sequence ID" value="ELY83669.1"/>
    <property type="molecule type" value="Genomic_DNA"/>
</dbReference>
<protein>
    <recommendedName>
        <fullName evidence="4">JAB domain-containing protein</fullName>
    </recommendedName>
</protein>
<dbReference type="AlphaFoldDB" id="L9ZBA4"/>
<keyword evidence="1" id="KW-0812">Transmembrane</keyword>
<dbReference type="RefSeq" id="WP_007110813.1">
    <property type="nucleotide sequence ID" value="NZ_AOIK01000043.1"/>
</dbReference>
<reference evidence="2 3" key="1">
    <citation type="journal article" date="2014" name="PLoS Genet.">
        <title>Phylogenetically driven sequencing of extremely halophilic archaea reveals strategies for static and dynamic osmo-response.</title>
        <authorList>
            <person name="Becker E.A."/>
            <person name="Seitzer P.M."/>
            <person name="Tritt A."/>
            <person name="Larsen D."/>
            <person name="Krusor M."/>
            <person name="Yao A.I."/>
            <person name="Wu D."/>
            <person name="Madern D."/>
            <person name="Eisen J.A."/>
            <person name="Darling A.E."/>
            <person name="Facciotti M.T."/>
        </authorList>
    </citation>
    <scope>NUCLEOTIDE SEQUENCE [LARGE SCALE GENOMIC DNA]</scope>
    <source>
        <strain evidence="2 3">JCM 12890</strain>
    </source>
</reference>
<gene>
    <name evidence="2" type="ORF">C485_17992</name>
</gene>
<comment type="caution">
    <text evidence="2">The sequence shown here is derived from an EMBL/GenBank/DDBJ whole genome shotgun (WGS) entry which is preliminary data.</text>
</comment>
<evidence type="ECO:0008006" key="4">
    <source>
        <dbReference type="Google" id="ProtNLM"/>
    </source>
</evidence>
<name>L9ZBA4_NATA2</name>
<keyword evidence="1" id="KW-0472">Membrane</keyword>
<evidence type="ECO:0000313" key="2">
    <source>
        <dbReference type="EMBL" id="ELY83669.1"/>
    </source>
</evidence>
<evidence type="ECO:0000256" key="1">
    <source>
        <dbReference type="SAM" id="Phobius"/>
    </source>
</evidence>
<keyword evidence="3" id="KW-1185">Reference proteome</keyword>
<organism evidence="2 3">
    <name type="scientific">Natrinema altunense (strain JCM 12890 / CGMCC 1.3731 / AJ2)</name>
    <dbReference type="NCBI Taxonomy" id="1227494"/>
    <lineage>
        <taxon>Archaea</taxon>
        <taxon>Methanobacteriati</taxon>
        <taxon>Methanobacteriota</taxon>
        <taxon>Stenosarchaea group</taxon>
        <taxon>Halobacteria</taxon>
        <taxon>Halobacteriales</taxon>
        <taxon>Natrialbaceae</taxon>
        <taxon>Natrinema</taxon>
    </lineage>
</organism>
<sequence length="208" mass="24179">MREKKQLLDEVVEQRRRNQDLRRELRHWNWFGWLFLVLLVGVVVLPGIFLTRVAPMHPEMWSDPVGKEVVVPVSEYRVFDRSYNESLEKGFCLFGDVDEDQVWIREVDLAENPEKQSAGSVDFDCMDEVGGRWKQLLLSSDYNFLGTAHTHPDLARLSRVDARNLGSSWWWASIRGIFNGDELSFFAYGDPVEKMEMDFVSVGADYRA</sequence>
<proteinExistence type="predicted"/>
<feature type="transmembrane region" description="Helical" evidence="1">
    <location>
        <begin position="30"/>
        <end position="50"/>
    </location>
</feature>